<feature type="domain" description="NAD-dependent epimerase/dehydratase" evidence="3">
    <location>
        <begin position="4"/>
        <end position="262"/>
    </location>
</feature>
<dbReference type="GO" id="GO:0016616">
    <property type="term" value="F:oxidoreductase activity, acting on the CH-OH group of donors, NAD or NADP as acceptor"/>
    <property type="evidence" value="ECO:0007669"/>
    <property type="project" value="TreeGrafter"/>
</dbReference>
<gene>
    <name evidence="4" type="ORF">F5X68DRAFT_240133</name>
</gene>
<dbReference type="InterPro" id="IPR050425">
    <property type="entry name" value="NAD(P)_dehydrat-like"/>
</dbReference>
<accession>A0A9P8VB75</accession>
<evidence type="ECO:0000313" key="5">
    <source>
        <dbReference type="Proteomes" id="UP000770015"/>
    </source>
</evidence>
<dbReference type="AlphaFoldDB" id="A0A9P8VB75"/>
<proteinExistence type="inferred from homology"/>
<dbReference type="OrthoDB" id="2735536at2759"/>
<dbReference type="PANTHER" id="PTHR10366">
    <property type="entry name" value="NAD DEPENDENT EPIMERASE/DEHYDRATASE"/>
    <property type="match status" value="1"/>
</dbReference>
<dbReference type="InterPro" id="IPR036291">
    <property type="entry name" value="NAD(P)-bd_dom_sf"/>
</dbReference>
<dbReference type="CDD" id="cd05227">
    <property type="entry name" value="AR_SDR_e"/>
    <property type="match status" value="1"/>
</dbReference>
<dbReference type="SUPFAM" id="SSF51735">
    <property type="entry name" value="NAD(P)-binding Rossmann-fold domains"/>
    <property type="match status" value="1"/>
</dbReference>
<reference evidence="4" key="1">
    <citation type="journal article" date="2021" name="Nat. Commun.">
        <title>Genetic determinants of endophytism in the Arabidopsis root mycobiome.</title>
        <authorList>
            <person name="Mesny F."/>
            <person name="Miyauchi S."/>
            <person name="Thiergart T."/>
            <person name="Pickel B."/>
            <person name="Atanasova L."/>
            <person name="Karlsson M."/>
            <person name="Huettel B."/>
            <person name="Barry K.W."/>
            <person name="Haridas S."/>
            <person name="Chen C."/>
            <person name="Bauer D."/>
            <person name="Andreopoulos W."/>
            <person name="Pangilinan J."/>
            <person name="LaButti K."/>
            <person name="Riley R."/>
            <person name="Lipzen A."/>
            <person name="Clum A."/>
            <person name="Drula E."/>
            <person name="Henrissat B."/>
            <person name="Kohler A."/>
            <person name="Grigoriev I.V."/>
            <person name="Martin F.M."/>
            <person name="Hacquard S."/>
        </authorList>
    </citation>
    <scope>NUCLEOTIDE SEQUENCE</scope>
    <source>
        <strain evidence="4">MPI-SDFR-AT-0117</strain>
    </source>
</reference>
<dbReference type="Proteomes" id="UP000770015">
    <property type="component" value="Unassembled WGS sequence"/>
</dbReference>
<dbReference type="EMBL" id="JAGSXJ010000012">
    <property type="protein sequence ID" value="KAH6686687.1"/>
    <property type="molecule type" value="Genomic_DNA"/>
</dbReference>
<evidence type="ECO:0000256" key="2">
    <source>
        <dbReference type="ARBA" id="ARBA00023445"/>
    </source>
</evidence>
<dbReference type="FunFam" id="3.40.50.720:FF:000191">
    <property type="entry name" value="Methylglyoxal reductase (NADPH-dependent)"/>
    <property type="match status" value="1"/>
</dbReference>
<dbReference type="Gene3D" id="3.40.50.720">
    <property type="entry name" value="NAD(P)-binding Rossmann-like Domain"/>
    <property type="match status" value="1"/>
</dbReference>
<comment type="caution">
    <text evidence="4">The sequence shown here is derived from an EMBL/GenBank/DDBJ whole genome shotgun (WGS) entry which is preliminary data.</text>
</comment>
<keyword evidence="5" id="KW-1185">Reference proteome</keyword>
<dbReference type="PANTHER" id="PTHR10366:SF564">
    <property type="entry name" value="STEROL-4-ALPHA-CARBOXYLATE 3-DEHYDROGENASE, DECARBOXYLATING"/>
    <property type="match status" value="1"/>
</dbReference>
<sequence>MKTLLTGGTGFLGGHVLDTLLERGHTVLTTVRSEEKGKKLLADYPDTPKDKLDFVVIPDVASPGAFSGLGSYELEAVHHVASPFHYDVKDIQKELIDPAVLGTTGILKAIKESCPAVKSVVITSSFVAIIDMGKAQRGEDKTYSEADWNPVTLEQALSNPNLGYMASKTFAEKAAWEFVEKEKPGFTLSTICPPMIYGPVKSHAKSLDSVNTSNQFLAEVLQGKHKDGLPPTSFPTWVDVRDVALAHVLAMEREEAAGKRFLVAAGNYSNVELAKTVYENFPDLREKLPEEKNFGGAPFPAPHLFGLDTSRVEKILGIKYIPYEKTVIDAVKSFK</sequence>
<evidence type="ECO:0000313" key="4">
    <source>
        <dbReference type="EMBL" id="KAH6686687.1"/>
    </source>
</evidence>
<evidence type="ECO:0000259" key="3">
    <source>
        <dbReference type="Pfam" id="PF01370"/>
    </source>
</evidence>
<dbReference type="Pfam" id="PF01370">
    <property type="entry name" value="Epimerase"/>
    <property type="match status" value="1"/>
</dbReference>
<protein>
    <submittedName>
        <fullName evidence="4">Ketoreductase</fullName>
    </submittedName>
</protein>
<name>A0A9P8VB75_9PEZI</name>
<evidence type="ECO:0000256" key="1">
    <source>
        <dbReference type="ARBA" id="ARBA00023002"/>
    </source>
</evidence>
<keyword evidence="1" id="KW-0560">Oxidoreductase</keyword>
<dbReference type="InterPro" id="IPR001509">
    <property type="entry name" value="Epimerase_deHydtase"/>
</dbReference>
<organism evidence="4 5">
    <name type="scientific">Plectosphaerella plurivora</name>
    <dbReference type="NCBI Taxonomy" id="936078"/>
    <lineage>
        <taxon>Eukaryota</taxon>
        <taxon>Fungi</taxon>
        <taxon>Dikarya</taxon>
        <taxon>Ascomycota</taxon>
        <taxon>Pezizomycotina</taxon>
        <taxon>Sordariomycetes</taxon>
        <taxon>Hypocreomycetidae</taxon>
        <taxon>Glomerellales</taxon>
        <taxon>Plectosphaerellaceae</taxon>
        <taxon>Plectosphaerella</taxon>
    </lineage>
</organism>
<comment type="similarity">
    <text evidence="2">Belongs to the NAD(P)-dependent epimerase/dehydratase family. Dihydroflavonol-4-reductase subfamily.</text>
</comment>